<keyword evidence="1" id="KW-0732">Signal</keyword>
<dbReference type="Proteomes" id="UP001596506">
    <property type="component" value="Unassembled WGS sequence"/>
</dbReference>
<dbReference type="RefSeq" id="WP_100689788.1">
    <property type="nucleotide sequence ID" value="NZ_JBHTBD010000009.1"/>
</dbReference>
<evidence type="ECO:0000313" key="2">
    <source>
        <dbReference type="EMBL" id="MFC7296299.1"/>
    </source>
</evidence>
<feature type="signal peptide" evidence="1">
    <location>
        <begin position="1"/>
        <end position="21"/>
    </location>
</feature>
<evidence type="ECO:0000313" key="3">
    <source>
        <dbReference type="Proteomes" id="UP001596506"/>
    </source>
</evidence>
<accession>A0ABW2IYV7</accession>
<evidence type="ECO:0000256" key="1">
    <source>
        <dbReference type="SAM" id="SignalP"/>
    </source>
</evidence>
<organism evidence="2 3">
    <name type="scientific">Marinobacter aromaticivorans</name>
    <dbReference type="NCBI Taxonomy" id="1494078"/>
    <lineage>
        <taxon>Bacteria</taxon>
        <taxon>Pseudomonadati</taxon>
        <taxon>Pseudomonadota</taxon>
        <taxon>Gammaproteobacteria</taxon>
        <taxon>Pseudomonadales</taxon>
        <taxon>Marinobacteraceae</taxon>
        <taxon>Marinobacter</taxon>
    </lineage>
</organism>
<dbReference type="EMBL" id="JBHTBD010000009">
    <property type="protein sequence ID" value="MFC7296299.1"/>
    <property type="molecule type" value="Genomic_DNA"/>
</dbReference>
<keyword evidence="3" id="KW-1185">Reference proteome</keyword>
<dbReference type="NCBIfam" id="TIGR03756">
    <property type="entry name" value="conj_TIGR03756"/>
    <property type="match status" value="1"/>
</dbReference>
<dbReference type="InterPro" id="IPR009649">
    <property type="entry name" value="TraU"/>
</dbReference>
<proteinExistence type="predicted"/>
<dbReference type="InterPro" id="IPR026331">
    <property type="entry name" value="PFL_4710"/>
</dbReference>
<reference evidence="3" key="1">
    <citation type="journal article" date="2019" name="Int. J. Syst. Evol. Microbiol.">
        <title>The Global Catalogue of Microorganisms (GCM) 10K type strain sequencing project: providing services to taxonomists for standard genome sequencing and annotation.</title>
        <authorList>
            <consortium name="The Broad Institute Genomics Platform"/>
            <consortium name="The Broad Institute Genome Sequencing Center for Infectious Disease"/>
            <person name="Wu L."/>
            <person name="Ma J."/>
        </authorList>
    </citation>
    <scope>NUCLEOTIDE SEQUENCE [LARGE SCALE GENOMIC DNA]</scope>
    <source>
        <strain evidence="3">CCUG 60559</strain>
    </source>
</reference>
<sequence>MRTFISLVFLVLIGSAGNAFAYPSEWTNYDPGDLDAVRDATITDTQNRLEERDGQVECIACHGELNDTYDGVIDTFEIVDQTMSAALSCMDWEIRGACIWMTCAAFVCWVDTSIKVKNFVPDLVVQSYDRAAGEPWTESQDINQISMAENDSSWVTTMIGWVTNHNVDKVEGGRSNEATRYDHVNLDFKLVDSYGNPALVAYNTLAQGLFGMVCAGRTFPFYPYFISNLDSIAWRWHLPEFFYPISWSVGMDRLGSGHNSYGGVFPRSGFLTQADGLKSGVLTAFRAMHFVTRPNEPHLYFTIGQPSEDGYWPPGPLNQNDKDTGVFQMLYPQDESSCQKFPYGATPSTSKRSDDDSYVWNFWRAYKCCQRRGSSLIWHSG</sequence>
<protein>
    <submittedName>
        <fullName evidence="2">TIGR03756 family integrating conjugative element protein</fullName>
    </submittedName>
</protein>
<comment type="caution">
    <text evidence="2">The sequence shown here is derived from an EMBL/GenBank/DDBJ whole genome shotgun (WGS) entry which is preliminary data.</text>
</comment>
<gene>
    <name evidence="2" type="ORF">ACFQQA_16390</name>
</gene>
<name>A0ABW2IYV7_9GAMM</name>
<feature type="chain" id="PRO_5046321879" evidence="1">
    <location>
        <begin position="22"/>
        <end position="381"/>
    </location>
</feature>
<dbReference type="Pfam" id="PF06834">
    <property type="entry name" value="TraU"/>
    <property type="match status" value="1"/>
</dbReference>